<dbReference type="RefSeq" id="WP_083255426.1">
    <property type="nucleotide sequence ID" value="NZ_MCRJ01000007.1"/>
</dbReference>
<dbReference type="InterPro" id="IPR036388">
    <property type="entry name" value="WH-like_DNA-bd_sf"/>
</dbReference>
<feature type="domain" description="HTH hxlR-type" evidence="4">
    <location>
        <begin position="26"/>
        <end position="126"/>
    </location>
</feature>
<keyword evidence="2" id="KW-0238">DNA-binding</keyword>
<keyword evidence="6" id="KW-1185">Reference proteome</keyword>
<protein>
    <submittedName>
        <fullName evidence="5">Putative HTH-type transcriptional regulator YtcD</fullName>
    </submittedName>
</protein>
<organism evidence="5 6">
    <name type="scientific">Methylobrevis pamukkalensis</name>
    <dbReference type="NCBI Taxonomy" id="1439726"/>
    <lineage>
        <taxon>Bacteria</taxon>
        <taxon>Pseudomonadati</taxon>
        <taxon>Pseudomonadota</taxon>
        <taxon>Alphaproteobacteria</taxon>
        <taxon>Hyphomicrobiales</taxon>
        <taxon>Pleomorphomonadaceae</taxon>
        <taxon>Methylobrevis</taxon>
    </lineage>
</organism>
<dbReference type="PROSITE" id="PS51118">
    <property type="entry name" value="HTH_HXLR"/>
    <property type="match status" value="1"/>
</dbReference>
<evidence type="ECO:0000313" key="5">
    <source>
        <dbReference type="EMBL" id="ODN72106.1"/>
    </source>
</evidence>
<keyword evidence="3" id="KW-0804">Transcription</keyword>
<comment type="caution">
    <text evidence="5">The sequence shown here is derived from an EMBL/GenBank/DDBJ whole genome shotgun (WGS) entry which is preliminary data.</text>
</comment>
<dbReference type="Proteomes" id="UP000094622">
    <property type="component" value="Unassembled WGS sequence"/>
</dbReference>
<dbReference type="PATRIC" id="fig|1439726.3.peg.537"/>
<dbReference type="Pfam" id="PF01638">
    <property type="entry name" value="HxlR"/>
    <property type="match status" value="1"/>
</dbReference>
<evidence type="ECO:0000256" key="1">
    <source>
        <dbReference type="ARBA" id="ARBA00023015"/>
    </source>
</evidence>
<dbReference type="EMBL" id="MCRJ01000007">
    <property type="protein sequence ID" value="ODN72106.1"/>
    <property type="molecule type" value="Genomic_DNA"/>
</dbReference>
<keyword evidence="1" id="KW-0805">Transcription regulation</keyword>
<evidence type="ECO:0000259" key="4">
    <source>
        <dbReference type="PROSITE" id="PS51118"/>
    </source>
</evidence>
<dbReference type="GO" id="GO:0003677">
    <property type="term" value="F:DNA binding"/>
    <property type="evidence" value="ECO:0007669"/>
    <property type="project" value="UniProtKB-KW"/>
</dbReference>
<dbReference type="SUPFAM" id="SSF46785">
    <property type="entry name" value="Winged helix' DNA-binding domain"/>
    <property type="match status" value="1"/>
</dbReference>
<proteinExistence type="predicted"/>
<name>A0A1E3H8I2_9HYPH</name>
<dbReference type="PANTHER" id="PTHR33204">
    <property type="entry name" value="TRANSCRIPTIONAL REGULATOR, MARR FAMILY"/>
    <property type="match status" value="1"/>
</dbReference>
<dbReference type="PANTHER" id="PTHR33204:SF29">
    <property type="entry name" value="TRANSCRIPTIONAL REGULATOR"/>
    <property type="match status" value="1"/>
</dbReference>
<evidence type="ECO:0000256" key="3">
    <source>
        <dbReference type="ARBA" id="ARBA00023163"/>
    </source>
</evidence>
<evidence type="ECO:0000256" key="2">
    <source>
        <dbReference type="ARBA" id="ARBA00023125"/>
    </source>
</evidence>
<dbReference type="InterPro" id="IPR002577">
    <property type="entry name" value="HTH_HxlR"/>
</dbReference>
<dbReference type="Gene3D" id="1.10.10.10">
    <property type="entry name" value="Winged helix-like DNA-binding domain superfamily/Winged helix DNA-binding domain"/>
    <property type="match status" value="1"/>
</dbReference>
<sequence length="139" mass="15457">MTRTDEKVRYAPDGNPAVAYTRESAAEGVEQALKLLEGRWKLIILFHLFGGHVLRFSELERAIPAVSQKMLIQQLRQMEQDGIVRRIVHHQVPPKVEYALTDWGQALCPALDALLTWAGQREAPAGATEEELEDGAGGL</sequence>
<dbReference type="InterPro" id="IPR036390">
    <property type="entry name" value="WH_DNA-bd_sf"/>
</dbReference>
<dbReference type="AlphaFoldDB" id="A0A1E3H8I2"/>
<evidence type="ECO:0000313" key="6">
    <source>
        <dbReference type="Proteomes" id="UP000094622"/>
    </source>
</evidence>
<accession>A0A1E3H8I2</accession>
<dbReference type="OrthoDB" id="9800350at2"/>
<gene>
    <name evidence="5" type="primary">ytcD</name>
    <name evidence="5" type="ORF">A6302_00510</name>
</gene>
<reference evidence="5 6" key="1">
    <citation type="submission" date="2016-07" db="EMBL/GenBank/DDBJ databases">
        <title>Draft Genome Sequence of Methylobrevis pamukkalensis PK2.</title>
        <authorList>
            <person name="Vasilenko O.V."/>
            <person name="Doronina N.V."/>
            <person name="Shmareva M.N."/>
            <person name="Tarlachkov S.V."/>
            <person name="Mustakhimov I."/>
            <person name="Trotsenko Y.A."/>
        </authorList>
    </citation>
    <scope>NUCLEOTIDE SEQUENCE [LARGE SCALE GENOMIC DNA]</scope>
    <source>
        <strain evidence="5 6">PK2</strain>
    </source>
</reference>